<evidence type="ECO:0000313" key="2">
    <source>
        <dbReference type="Proteomes" id="UP000265520"/>
    </source>
</evidence>
<accession>A0A392QAD4</accession>
<keyword evidence="2" id="KW-1185">Reference proteome</keyword>
<protein>
    <submittedName>
        <fullName evidence="1">Uncharacterized protein</fullName>
    </submittedName>
</protein>
<reference evidence="1 2" key="1">
    <citation type="journal article" date="2018" name="Front. Plant Sci.">
        <title>Red Clover (Trifolium pratense) and Zigzag Clover (T. medium) - A Picture of Genomic Similarities and Differences.</title>
        <authorList>
            <person name="Dluhosova J."/>
            <person name="Istvanek J."/>
            <person name="Nedelnik J."/>
            <person name="Repkova J."/>
        </authorList>
    </citation>
    <scope>NUCLEOTIDE SEQUENCE [LARGE SCALE GENOMIC DNA]</scope>
    <source>
        <strain evidence="2">cv. 10/8</strain>
        <tissue evidence="1">Leaf</tissue>
    </source>
</reference>
<organism evidence="1 2">
    <name type="scientific">Trifolium medium</name>
    <dbReference type="NCBI Taxonomy" id="97028"/>
    <lineage>
        <taxon>Eukaryota</taxon>
        <taxon>Viridiplantae</taxon>
        <taxon>Streptophyta</taxon>
        <taxon>Embryophyta</taxon>
        <taxon>Tracheophyta</taxon>
        <taxon>Spermatophyta</taxon>
        <taxon>Magnoliopsida</taxon>
        <taxon>eudicotyledons</taxon>
        <taxon>Gunneridae</taxon>
        <taxon>Pentapetalae</taxon>
        <taxon>rosids</taxon>
        <taxon>fabids</taxon>
        <taxon>Fabales</taxon>
        <taxon>Fabaceae</taxon>
        <taxon>Papilionoideae</taxon>
        <taxon>50 kb inversion clade</taxon>
        <taxon>NPAAA clade</taxon>
        <taxon>Hologalegina</taxon>
        <taxon>IRL clade</taxon>
        <taxon>Trifolieae</taxon>
        <taxon>Trifolium</taxon>
    </lineage>
</organism>
<comment type="caution">
    <text evidence="1">The sequence shown here is derived from an EMBL/GenBank/DDBJ whole genome shotgun (WGS) entry which is preliminary data.</text>
</comment>
<dbReference type="Proteomes" id="UP000265520">
    <property type="component" value="Unassembled WGS sequence"/>
</dbReference>
<name>A0A392QAD4_9FABA</name>
<dbReference type="AlphaFoldDB" id="A0A392QAD4"/>
<proteinExistence type="predicted"/>
<feature type="non-terminal residue" evidence="1">
    <location>
        <position position="91"/>
    </location>
</feature>
<dbReference type="EMBL" id="LXQA010123290">
    <property type="protein sequence ID" value="MCI21104.1"/>
    <property type="molecule type" value="Genomic_DNA"/>
</dbReference>
<sequence length="91" mass="10103">MCFSFPHSFFCRGSFSRFWCSAGRTPCHKSSTFRGNPLPLFWTTASLPVAFCAHDFSLVQQVTLAEGSGWILFATPPSVLRCVGFPYLMVG</sequence>
<evidence type="ECO:0000313" key="1">
    <source>
        <dbReference type="EMBL" id="MCI21104.1"/>
    </source>
</evidence>